<comment type="caution">
    <text evidence="1">The sequence shown here is derived from an EMBL/GenBank/DDBJ whole genome shotgun (WGS) entry which is preliminary data.</text>
</comment>
<protein>
    <submittedName>
        <fullName evidence="1">Uncharacterized protein</fullName>
    </submittedName>
</protein>
<accession>A0AAE3GN64</accession>
<evidence type="ECO:0000313" key="1">
    <source>
        <dbReference type="EMBL" id="MCP2727675.1"/>
    </source>
</evidence>
<dbReference type="AlphaFoldDB" id="A0AAE3GN64"/>
<sequence>MVSDRISQLQHNLEILYERRNALEQGRLLTPDDDKAIQNQQTIQIKIRPQIREYEEELFLRLQQESASVTFVEADAQVIVDALSQEIVRVQLQPDKYTEEMVELLKSIEAKLNQPGATADAKLKGTLSIFPPFIGLSYEASLDTENFCRQHFPTFTRLIKGAKK</sequence>
<dbReference type="EMBL" id="JAMZMM010000023">
    <property type="protein sequence ID" value="MCP2727675.1"/>
    <property type="molecule type" value="Genomic_DNA"/>
</dbReference>
<keyword evidence="2" id="KW-1185">Reference proteome</keyword>
<gene>
    <name evidence="1" type="ORF">NJ959_04180</name>
</gene>
<evidence type="ECO:0000313" key="2">
    <source>
        <dbReference type="Proteomes" id="UP001204953"/>
    </source>
</evidence>
<reference evidence="1" key="1">
    <citation type="submission" date="2022-06" db="EMBL/GenBank/DDBJ databases">
        <title>New cyanobacteria of genus Symplocastrum in benthos of Lake Baikal.</title>
        <authorList>
            <person name="Sorokovikova E."/>
            <person name="Tikhonova I."/>
            <person name="Krasnopeev A."/>
            <person name="Evseev P."/>
            <person name="Gladkikh A."/>
            <person name="Belykh O."/>
        </authorList>
    </citation>
    <scope>NUCLEOTIDE SEQUENCE</scope>
    <source>
        <strain evidence="1">BBK-W-15</strain>
    </source>
</reference>
<name>A0AAE3GN64_9CYAN</name>
<dbReference type="Proteomes" id="UP001204953">
    <property type="component" value="Unassembled WGS sequence"/>
</dbReference>
<proteinExistence type="predicted"/>
<dbReference type="RefSeq" id="WP_254010485.1">
    <property type="nucleotide sequence ID" value="NZ_JAMZMM010000023.1"/>
</dbReference>
<organism evidence="1 2">
    <name type="scientific">Limnofasciculus baicalensis BBK-W-15</name>
    <dbReference type="NCBI Taxonomy" id="2699891"/>
    <lineage>
        <taxon>Bacteria</taxon>
        <taxon>Bacillati</taxon>
        <taxon>Cyanobacteriota</taxon>
        <taxon>Cyanophyceae</taxon>
        <taxon>Coleofasciculales</taxon>
        <taxon>Coleofasciculaceae</taxon>
        <taxon>Limnofasciculus</taxon>
        <taxon>Limnofasciculus baicalensis</taxon>
    </lineage>
</organism>